<protein>
    <recommendedName>
        <fullName evidence="3">SnoaL-like domain-containing protein</fullName>
    </recommendedName>
</protein>
<name>A0A1I3U7R7_9FLAO</name>
<organism evidence="1 2">
    <name type="scientific">Myroides guanonis</name>
    <dbReference type="NCBI Taxonomy" id="1150112"/>
    <lineage>
        <taxon>Bacteria</taxon>
        <taxon>Pseudomonadati</taxon>
        <taxon>Bacteroidota</taxon>
        <taxon>Flavobacteriia</taxon>
        <taxon>Flavobacteriales</taxon>
        <taxon>Flavobacteriaceae</taxon>
        <taxon>Myroides</taxon>
    </lineage>
</organism>
<gene>
    <name evidence="1" type="ORF">SAMN04487893_11651</name>
</gene>
<dbReference type="STRING" id="1150112.SAMN04487893_11651"/>
<sequence>MNAKDIVLKFYESNAILSKSYLQEVLHDDLILEWTSSKGKISLDKNDVLALSKDIRLSYYSLRAVIHHVLADSEDRVVINYTHYVATFENPDEEMVLATYFVLWELRESKLFRGYQLSQLIIDS</sequence>
<evidence type="ECO:0000313" key="2">
    <source>
        <dbReference type="Proteomes" id="UP000243887"/>
    </source>
</evidence>
<evidence type="ECO:0000313" key="1">
    <source>
        <dbReference type="EMBL" id="SFJ78972.1"/>
    </source>
</evidence>
<dbReference type="OrthoDB" id="1452256at2"/>
<dbReference type="AlphaFoldDB" id="A0A1I3U7R7"/>
<dbReference type="RefSeq" id="WP_090680852.1">
    <property type="nucleotide sequence ID" value="NZ_FORU01000016.1"/>
</dbReference>
<dbReference type="SUPFAM" id="SSF54427">
    <property type="entry name" value="NTF2-like"/>
    <property type="match status" value="1"/>
</dbReference>
<reference evidence="2" key="1">
    <citation type="submission" date="2016-10" db="EMBL/GenBank/DDBJ databases">
        <authorList>
            <person name="Varghese N."/>
            <person name="Submissions S."/>
        </authorList>
    </citation>
    <scope>NUCLEOTIDE SEQUENCE [LARGE SCALE GENOMIC DNA]</scope>
    <source>
        <strain evidence="2">DSM 26542</strain>
    </source>
</reference>
<evidence type="ECO:0008006" key="3">
    <source>
        <dbReference type="Google" id="ProtNLM"/>
    </source>
</evidence>
<dbReference type="EMBL" id="FORU01000016">
    <property type="protein sequence ID" value="SFJ78972.1"/>
    <property type="molecule type" value="Genomic_DNA"/>
</dbReference>
<accession>A0A1I3U7R7</accession>
<dbReference type="Proteomes" id="UP000243887">
    <property type="component" value="Unassembled WGS sequence"/>
</dbReference>
<proteinExistence type="predicted"/>
<keyword evidence="2" id="KW-1185">Reference proteome</keyword>
<dbReference type="InterPro" id="IPR032710">
    <property type="entry name" value="NTF2-like_dom_sf"/>
</dbReference>